<reference evidence="4 5" key="1">
    <citation type="journal article" date="2016" name="Int. J. Syst. Evol. Microbiol.">
        <title>Desulfotomaculum ferrireducens sp. nov., a moderately thermophilic sulfate-reducing and dissimilatory Fe(III)-reducing bacterium isolated from compost.</title>
        <authorList>
            <person name="Yang G."/>
            <person name="Guo J."/>
            <person name="Zhuang L."/>
            <person name="Yuan Y."/>
            <person name="Zhou S."/>
        </authorList>
    </citation>
    <scope>NUCLEOTIDE SEQUENCE [LARGE SCALE GENOMIC DNA]</scope>
    <source>
        <strain evidence="4 5">GSS09</strain>
    </source>
</reference>
<evidence type="ECO:0008006" key="6">
    <source>
        <dbReference type="Google" id="ProtNLM"/>
    </source>
</evidence>
<dbReference type="PANTHER" id="PTHR16222:SF24">
    <property type="entry name" value="ADP-RIBOSYLHYDROLASE ARH3"/>
    <property type="match status" value="1"/>
</dbReference>
<feature type="binding site" evidence="3">
    <location>
        <position position="258"/>
    </location>
    <ligand>
        <name>Mg(2+)</name>
        <dbReference type="ChEBI" id="CHEBI:18420"/>
        <label>1</label>
    </ligand>
</feature>
<feature type="binding site" evidence="3">
    <location>
        <position position="255"/>
    </location>
    <ligand>
        <name>Mg(2+)</name>
        <dbReference type="ChEBI" id="CHEBI:18420"/>
        <label>1</label>
    </ligand>
</feature>
<dbReference type="Proteomes" id="UP000189464">
    <property type="component" value="Chromosome"/>
</dbReference>
<keyword evidence="2" id="KW-0378">Hydrolase</keyword>
<comment type="cofactor">
    <cofactor evidence="3">
        <name>Mg(2+)</name>
        <dbReference type="ChEBI" id="CHEBI:18420"/>
    </cofactor>
    <text evidence="3">Binds 2 magnesium ions per subunit.</text>
</comment>
<dbReference type="EMBL" id="CP019698">
    <property type="protein sequence ID" value="AQS60488.1"/>
    <property type="molecule type" value="Genomic_DNA"/>
</dbReference>
<name>A0A1S6J0F2_9FIRM</name>
<dbReference type="STRING" id="1833852.B0537_03540"/>
<dbReference type="AlphaFoldDB" id="A0A1S6J0F2"/>
<dbReference type="GO" id="GO:0016787">
    <property type="term" value="F:hydrolase activity"/>
    <property type="evidence" value="ECO:0007669"/>
    <property type="project" value="UniProtKB-KW"/>
</dbReference>
<protein>
    <recommendedName>
        <fullName evidence="6">ADP-ribosylglycohydrolase</fullName>
    </recommendedName>
</protein>
<proteinExistence type="inferred from homology"/>
<keyword evidence="3" id="KW-0479">Metal-binding</keyword>
<evidence type="ECO:0000313" key="4">
    <source>
        <dbReference type="EMBL" id="AQS60488.1"/>
    </source>
</evidence>
<dbReference type="OrthoDB" id="9798107at2"/>
<feature type="binding site" evidence="3">
    <location>
        <position position="46"/>
    </location>
    <ligand>
        <name>Mg(2+)</name>
        <dbReference type="ChEBI" id="CHEBI:18420"/>
        <label>1</label>
    </ligand>
</feature>
<feature type="binding site" evidence="3">
    <location>
        <position position="44"/>
    </location>
    <ligand>
        <name>Mg(2+)</name>
        <dbReference type="ChEBI" id="CHEBI:18420"/>
        <label>1</label>
    </ligand>
</feature>
<dbReference type="SUPFAM" id="SSF101478">
    <property type="entry name" value="ADP-ribosylglycohydrolase"/>
    <property type="match status" value="1"/>
</dbReference>
<organism evidence="4 5">
    <name type="scientific">Desulforamulus ferrireducens</name>
    <dbReference type="NCBI Taxonomy" id="1833852"/>
    <lineage>
        <taxon>Bacteria</taxon>
        <taxon>Bacillati</taxon>
        <taxon>Bacillota</taxon>
        <taxon>Clostridia</taxon>
        <taxon>Eubacteriales</taxon>
        <taxon>Peptococcaceae</taxon>
        <taxon>Desulforamulus</taxon>
    </lineage>
</organism>
<dbReference type="InterPro" id="IPR005502">
    <property type="entry name" value="Ribosyl_crysJ1"/>
</dbReference>
<evidence type="ECO:0000313" key="5">
    <source>
        <dbReference type="Proteomes" id="UP000189464"/>
    </source>
</evidence>
<dbReference type="Pfam" id="PF03747">
    <property type="entry name" value="ADP_ribosyl_GH"/>
    <property type="match status" value="1"/>
</dbReference>
<dbReference type="PANTHER" id="PTHR16222">
    <property type="entry name" value="ADP-RIBOSYLGLYCOHYDROLASE"/>
    <property type="match status" value="1"/>
</dbReference>
<feature type="binding site" evidence="3">
    <location>
        <position position="45"/>
    </location>
    <ligand>
        <name>Mg(2+)</name>
        <dbReference type="ChEBI" id="CHEBI:18420"/>
        <label>1</label>
    </ligand>
</feature>
<evidence type="ECO:0000256" key="1">
    <source>
        <dbReference type="ARBA" id="ARBA00010702"/>
    </source>
</evidence>
<dbReference type="InterPro" id="IPR036705">
    <property type="entry name" value="Ribosyl_crysJ1_sf"/>
</dbReference>
<keyword evidence="3" id="KW-0460">Magnesium</keyword>
<evidence type="ECO:0000256" key="2">
    <source>
        <dbReference type="ARBA" id="ARBA00022801"/>
    </source>
</evidence>
<keyword evidence="5" id="KW-1185">Reference proteome</keyword>
<gene>
    <name evidence="4" type="ORF">B0537_03540</name>
</gene>
<evidence type="ECO:0000256" key="3">
    <source>
        <dbReference type="PIRSR" id="PIRSR605502-1"/>
    </source>
</evidence>
<feature type="binding site" evidence="3">
    <location>
        <position position="257"/>
    </location>
    <ligand>
        <name>Mg(2+)</name>
        <dbReference type="ChEBI" id="CHEBI:18420"/>
        <label>1</label>
    </ligand>
</feature>
<dbReference type="GO" id="GO:0046872">
    <property type="term" value="F:metal ion binding"/>
    <property type="evidence" value="ECO:0007669"/>
    <property type="project" value="UniProtKB-KW"/>
</dbReference>
<comment type="similarity">
    <text evidence="1">Belongs to the ADP-ribosylglycohydrolase family.</text>
</comment>
<dbReference type="KEGG" id="dfg:B0537_03540"/>
<accession>A0A1S6J0F2</accession>
<dbReference type="Gene3D" id="1.10.4080.10">
    <property type="entry name" value="ADP-ribosylation/Crystallin J1"/>
    <property type="match status" value="1"/>
</dbReference>
<dbReference type="InterPro" id="IPR050792">
    <property type="entry name" value="ADP-ribosylglycohydrolase"/>
</dbReference>
<sequence>MLGVVVGDALGLPVQFLSREEVRQNPIHGMTGYGTFNTPPGTWSDDTSLTLCLAESLSSKGYQPEDIALRFLRWYREGYWTPFGEAFDIGGATREAMEQLMAGIPPLEAGPNHERSNGNGSLMRILPAVLYFAHAPESEMLQRVCEVSRITHGHPRSQLACCLYALLVKELLAGKAPLEAYREMRDKESIFIGTPMEKELPHFQRLLSGLLPSLPEGAIKSGGYVVDTLEAAIWCLLNHTDFRSTLLAAVNLGEDTDTVGAVTGGLAGVLYGKSAIPAEWLAVISGYQDIEALCRRFLNCLPWQ</sequence>